<keyword evidence="4" id="KW-1185">Reference proteome</keyword>
<keyword evidence="1 3" id="KW-0378">Hydrolase</keyword>
<evidence type="ECO:0000259" key="2">
    <source>
        <dbReference type="Pfam" id="PF00144"/>
    </source>
</evidence>
<dbReference type="GO" id="GO:0016787">
    <property type="term" value="F:hydrolase activity"/>
    <property type="evidence" value="ECO:0007669"/>
    <property type="project" value="UniProtKB-KW"/>
</dbReference>
<dbReference type="InterPro" id="IPR050789">
    <property type="entry name" value="Diverse_Enzym_Activities"/>
</dbReference>
<dbReference type="Pfam" id="PF00144">
    <property type="entry name" value="Beta-lactamase"/>
    <property type="match status" value="1"/>
</dbReference>
<evidence type="ECO:0000313" key="4">
    <source>
        <dbReference type="Proteomes" id="UP001174210"/>
    </source>
</evidence>
<proteinExistence type="predicted"/>
<dbReference type="PANTHER" id="PTHR43283">
    <property type="entry name" value="BETA-LACTAMASE-RELATED"/>
    <property type="match status" value="1"/>
</dbReference>
<feature type="domain" description="Beta-lactamase-related" evidence="2">
    <location>
        <begin position="16"/>
        <end position="340"/>
    </location>
</feature>
<protein>
    <submittedName>
        <fullName evidence="3">Serine hydrolase</fullName>
    </submittedName>
</protein>
<comment type="caution">
    <text evidence="3">The sequence shown here is derived from an EMBL/GenBank/DDBJ whole genome shotgun (WGS) entry which is preliminary data.</text>
</comment>
<accession>A0ABT8J2A3</accession>
<evidence type="ECO:0000313" key="3">
    <source>
        <dbReference type="EMBL" id="MDN4599213.1"/>
    </source>
</evidence>
<dbReference type="PANTHER" id="PTHR43283:SF11">
    <property type="entry name" value="BETA-LACTAMASE-RELATED DOMAIN-CONTAINING PROTEIN"/>
    <property type="match status" value="1"/>
</dbReference>
<dbReference type="InterPro" id="IPR001466">
    <property type="entry name" value="Beta-lactam-related"/>
</dbReference>
<dbReference type="Proteomes" id="UP001174210">
    <property type="component" value="Unassembled WGS sequence"/>
</dbReference>
<dbReference type="Gene3D" id="3.40.710.10">
    <property type="entry name" value="DD-peptidase/beta-lactamase superfamily"/>
    <property type="match status" value="1"/>
</dbReference>
<reference evidence="3" key="1">
    <citation type="submission" date="2023-03" db="EMBL/GenBank/DDBJ databases">
        <title>MT1 and MT2 Draft Genomes of Novel Species.</title>
        <authorList>
            <person name="Venkateswaran K."/>
        </authorList>
    </citation>
    <scope>NUCLEOTIDE SEQUENCE</scope>
    <source>
        <strain evidence="3">F6_8S_P_1A</strain>
    </source>
</reference>
<dbReference type="RefSeq" id="WP_301220559.1">
    <property type="nucleotide sequence ID" value="NZ_JAROCB010000005.1"/>
</dbReference>
<name>A0ABT8J2A3_9MICO</name>
<gene>
    <name evidence="3" type="ORF">P5G59_18825</name>
</gene>
<dbReference type="SUPFAM" id="SSF56601">
    <property type="entry name" value="beta-lactamase/transpeptidase-like"/>
    <property type="match status" value="1"/>
</dbReference>
<dbReference type="EMBL" id="JAROCB010000005">
    <property type="protein sequence ID" value="MDN4599213.1"/>
    <property type="molecule type" value="Genomic_DNA"/>
</dbReference>
<organism evidence="3 4">
    <name type="scientific">Leifsonia virtsii</name>
    <dbReference type="NCBI Taxonomy" id="3035915"/>
    <lineage>
        <taxon>Bacteria</taxon>
        <taxon>Bacillati</taxon>
        <taxon>Actinomycetota</taxon>
        <taxon>Actinomycetes</taxon>
        <taxon>Micrococcales</taxon>
        <taxon>Microbacteriaceae</taxon>
        <taxon>Leifsonia</taxon>
    </lineage>
</organism>
<sequence length="392" mass="40672">MSRLDPYVDRLLRLGGADAHPASAIVGVRTAGGSDVAVGGWAAAASETAPAVPMRRDLLLDLASVTKVAATTVLVMRLVDDGRIALDEKAHRLLPAFTGAGKDDVTLEQLLTHTAGLQSWWPLYLETTDRDDALLRAQQLPLAAAPGTAWSYSDLGLILAGTIVERVTGLGLREAYRALVAEPLGLAGTYGPVPQDSAVTSADSDAYEYGMVATGEPYPVPFRVDGFAGWRDRPLRGEVNDGNAAHALGGVSGHAGLFSTVDDLLALGAALRDGAFVSEPVLRRFARPSPLNPGQAVGFRRSSLRSGVDTVTVLGHSGFTGTWFGFGLEADVVVAAAAMRLSGVVGPLPARGDRPRIPALVTGDAIQSVLLDAAADALAAAASPVTTNAEER</sequence>
<dbReference type="InterPro" id="IPR012338">
    <property type="entry name" value="Beta-lactam/transpept-like"/>
</dbReference>
<evidence type="ECO:0000256" key="1">
    <source>
        <dbReference type="ARBA" id="ARBA00022801"/>
    </source>
</evidence>